<proteinExistence type="predicted"/>
<dbReference type="AlphaFoldDB" id="A0A420EI83"/>
<evidence type="ECO:0000313" key="3">
    <source>
        <dbReference type="EMBL" id="RKF20276.1"/>
    </source>
</evidence>
<keyword evidence="1" id="KW-1133">Transmembrane helix</keyword>
<keyword evidence="1" id="KW-0812">Transmembrane</keyword>
<reference evidence="3 4" key="1">
    <citation type="submission" date="2018-09" db="EMBL/GenBank/DDBJ databases">
        <authorList>
            <person name="Wang Z."/>
        </authorList>
    </citation>
    <scope>NUCLEOTIDE SEQUENCE [LARGE SCALE GENOMIC DNA]</scope>
    <source>
        <strain evidence="3 4">ALS 81</strain>
    </source>
</reference>
<keyword evidence="1" id="KW-0472">Membrane</keyword>
<dbReference type="Proteomes" id="UP000286482">
    <property type="component" value="Unassembled WGS sequence"/>
</dbReference>
<dbReference type="EMBL" id="RAQO01000004">
    <property type="protein sequence ID" value="RKF20276.1"/>
    <property type="molecule type" value="Genomic_DNA"/>
</dbReference>
<feature type="transmembrane region" description="Helical" evidence="1">
    <location>
        <begin position="194"/>
        <end position="210"/>
    </location>
</feature>
<feature type="transmembrane region" description="Helical" evidence="1">
    <location>
        <begin position="64"/>
        <end position="86"/>
    </location>
</feature>
<feature type="transmembrane region" description="Helical" evidence="1">
    <location>
        <begin position="113"/>
        <end position="130"/>
    </location>
</feature>
<feature type="domain" description="DUF1468" evidence="2">
    <location>
        <begin position="30"/>
        <end position="183"/>
    </location>
</feature>
<name>A0A420EI83_9ALTE</name>
<organism evidence="3 4">
    <name type="scientific">Alginatibacterium sediminis</name>
    <dbReference type="NCBI Taxonomy" id="2164068"/>
    <lineage>
        <taxon>Bacteria</taxon>
        <taxon>Pseudomonadati</taxon>
        <taxon>Pseudomonadota</taxon>
        <taxon>Gammaproteobacteria</taxon>
        <taxon>Alteromonadales</taxon>
        <taxon>Alteromonadaceae</taxon>
        <taxon>Alginatibacterium</taxon>
    </lineage>
</organism>
<evidence type="ECO:0000259" key="2">
    <source>
        <dbReference type="Pfam" id="PF07331"/>
    </source>
</evidence>
<dbReference type="InterPro" id="IPR009936">
    <property type="entry name" value="DUF1468"/>
</dbReference>
<dbReference type="RefSeq" id="WP_120354280.1">
    <property type="nucleotide sequence ID" value="NZ_RAQO01000004.1"/>
</dbReference>
<dbReference type="Pfam" id="PF07331">
    <property type="entry name" value="TctB"/>
    <property type="match status" value="1"/>
</dbReference>
<feature type="transmembrane region" description="Helical" evidence="1">
    <location>
        <begin position="136"/>
        <end position="153"/>
    </location>
</feature>
<dbReference type="OrthoDB" id="7824936at2"/>
<comment type="caution">
    <text evidence="3">The sequence shown here is derived from an EMBL/GenBank/DDBJ whole genome shotgun (WGS) entry which is preliminary data.</text>
</comment>
<evidence type="ECO:0000256" key="1">
    <source>
        <dbReference type="SAM" id="Phobius"/>
    </source>
</evidence>
<evidence type="ECO:0000313" key="4">
    <source>
        <dbReference type="Proteomes" id="UP000286482"/>
    </source>
</evidence>
<feature type="transmembrane region" description="Helical" evidence="1">
    <location>
        <begin position="26"/>
        <end position="44"/>
    </location>
</feature>
<feature type="transmembrane region" description="Helical" evidence="1">
    <location>
        <begin position="165"/>
        <end position="182"/>
    </location>
</feature>
<keyword evidence="4" id="KW-1185">Reference proteome</keyword>
<sequence>MRHLGGDMGEQAKVVARHRELYQLRWMDAISGVLLLAFCVWEIYSATQMPMTESYAGVANVWYVSPALLPLAIGVLLIPLAIMLITRAMRDLGAMKSIYPFIKYQRMHIGEQLGFMSCVFALICYVFLLIPNFDFILVSVLFLLYLIGGFYYCTDVQHWSWFKRTLILAVALTILALIFPSLLSQSPHNDYSDILVLVIIIAGLINLPKAEDPAQSRRKKRGLWVVFLVPVLVGTIFKYMLLVPLPIEGLWVHKVSDTVFYTLFSSKHGNIMDGVSEEDAAALNDAF</sequence>
<protein>
    <submittedName>
        <fullName evidence="3">Tripartite tricarboxylate transporter TctB family protein</fullName>
    </submittedName>
</protein>
<feature type="transmembrane region" description="Helical" evidence="1">
    <location>
        <begin position="222"/>
        <end position="241"/>
    </location>
</feature>
<accession>A0A420EI83</accession>
<gene>
    <name evidence="3" type="ORF">DBZ36_07490</name>
</gene>